<name>A0A8S1UVG6_PAROT</name>
<accession>A0A8S1UVG6</accession>
<evidence type="ECO:0000313" key="2">
    <source>
        <dbReference type="Proteomes" id="UP000683925"/>
    </source>
</evidence>
<reference evidence="1" key="1">
    <citation type="submission" date="2021-01" db="EMBL/GenBank/DDBJ databases">
        <authorList>
            <consortium name="Genoscope - CEA"/>
            <person name="William W."/>
        </authorList>
    </citation>
    <scope>NUCLEOTIDE SEQUENCE</scope>
</reference>
<sequence length="77" mass="9010">MFINQCCLVILSLSLLTILFSKWSWCQFKNSGARILSLYENKSIWIWKIQILGYPSPTFSFLIGVELTFRILNQFDA</sequence>
<organism evidence="1 2">
    <name type="scientific">Paramecium octaurelia</name>
    <dbReference type="NCBI Taxonomy" id="43137"/>
    <lineage>
        <taxon>Eukaryota</taxon>
        <taxon>Sar</taxon>
        <taxon>Alveolata</taxon>
        <taxon>Ciliophora</taxon>
        <taxon>Intramacronucleata</taxon>
        <taxon>Oligohymenophorea</taxon>
        <taxon>Peniculida</taxon>
        <taxon>Parameciidae</taxon>
        <taxon>Paramecium</taxon>
    </lineage>
</organism>
<evidence type="ECO:0000313" key="1">
    <source>
        <dbReference type="EMBL" id="CAD8168615.1"/>
    </source>
</evidence>
<dbReference type="AlphaFoldDB" id="A0A8S1UVG6"/>
<keyword evidence="2" id="KW-1185">Reference proteome</keyword>
<proteinExistence type="predicted"/>
<dbReference type="EMBL" id="CAJJDP010000052">
    <property type="protein sequence ID" value="CAD8168615.1"/>
    <property type="molecule type" value="Genomic_DNA"/>
</dbReference>
<dbReference type="Proteomes" id="UP000683925">
    <property type="component" value="Unassembled WGS sequence"/>
</dbReference>
<gene>
    <name evidence="1" type="ORF">POCTA_138.1.T0520081</name>
</gene>
<protein>
    <submittedName>
        <fullName evidence="1">Uncharacterized protein</fullName>
    </submittedName>
</protein>
<comment type="caution">
    <text evidence="1">The sequence shown here is derived from an EMBL/GenBank/DDBJ whole genome shotgun (WGS) entry which is preliminary data.</text>
</comment>